<dbReference type="Proteomes" id="UP000712673">
    <property type="component" value="Unassembled WGS sequence"/>
</dbReference>
<dbReference type="PANTHER" id="PTHR43244">
    <property type="match status" value="1"/>
</dbReference>
<keyword evidence="1" id="KW-0560">Oxidoreductase</keyword>
<comment type="caution">
    <text evidence="3">The sequence shown here is derived from an EMBL/GenBank/DDBJ whole genome shotgun (WGS) entry which is preliminary data.</text>
</comment>
<dbReference type="InterPro" id="IPR050564">
    <property type="entry name" value="F420-G6PD/mer"/>
</dbReference>
<reference evidence="3" key="1">
    <citation type="submission" date="2019-03" db="EMBL/GenBank/DDBJ databases">
        <title>Lake Tanganyika Metagenome-Assembled Genomes (MAGs).</title>
        <authorList>
            <person name="Tran P."/>
        </authorList>
    </citation>
    <scope>NUCLEOTIDE SEQUENCE</scope>
    <source>
        <strain evidence="3">K_DeepCast_65m_m2_066</strain>
    </source>
</reference>
<evidence type="ECO:0000313" key="3">
    <source>
        <dbReference type="EMBL" id="MBM3225115.1"/>
    </source>
</evidence>
<feature type="non-terminal residue" evidence="3">
    <location>
        <position position="1"/>
    </location>
</feature>
<proteinExistence type="predicted"/>
<dbReference type="EMBL" id="VGLS01000484">
    <property type="protein sequence ID" value="MBM3225115.1"/>
    <property type="molecule type" value="Genomic_DNA"/>
</dbReference>
<evidence type="ECO:0000313" key="4">
    <source>
        <dbReference type="Proteomes" id="UP000712673"/>
    </source>
</evidence>
<organism evidence="3 4">
    <name type="scientific">Tectimicrobiota bacterium</name>
    <dbReference type="NCBI Taxonomy" id="2528274"/>
    <lineage>
        <taxon>Bacteria</taxon>
        <taxon>Pseudomonadati</taxon>
        <taxon>Nitrospinota/Tectimicrobiota group</taxon>
        <taxon>Candidatus Tectimicrobiota</taxon>
    </lineage>
</organism>
<dbReference type="SUPFAM" id="SSF51679">
    <property type="entry name" value="Bacterial luciferase-like"/>
    <property type="match status" value="1"/>
</dbReference>
<evidence type="ECO:0000259" key="2">
    <source>
        <dbReference type="Pfam" id="PF00296"/>
    </source>
</evidence>
<name>A0A937W4M0_UNCTE</name>
<evidence type="ECO:0000256" key="1">
    <source>
        <dbReference type="ARBA" id="ARBA00023002"/>
    </source>
</evidence>
<protein>
    <submittedName>
        <fullName evidence="3">LLM class flavin-dependent oxidoreductase</fullName>
    </submittedName>
</protein>
<sequence length="322" mass="34514">GGGLRARAIVECVTLAEDLGYESAWIAEGHGGDQFALLAACATATRRILLGTSISSVFVRTAPTIAMAAATVDDLSQQRFILGLGSSHKVQVEPEHGVPFVQPIQRLKESVAIIRTLLRDGVVSYQGETITIQRFDLWFTPSRPEIPIYLAGLFPKMLETCGEIAQGVLMTRSTLDSIRQATEHVAAGAQRAGRRPEDVVLGSLLPCSVGANQHEACDVLRPGVAFYSGFFPRYNRLMAESGFPEVAQAIRQAWERQDLDAATRAVPDALIASMGVVGTPAECQARLDAYRDAGLAVPIISPRSVQRDDVAGTMAALRACAP</sequence>
<dbReference type="CDD" id="cd01097">
    <property type="entry name" value="Tetrahydromethanopterin_reductase"/>
    <property type="match status" value="1"/>
</dbReference>
<gene>
    <name evidence="3" type="ORF">FJZ47_15120</name>
</gene>
<dbReference type="PANTHER" id="PTHR43244:SF1">
    <property type="entry name" value="5,10-METHYLENETETRAHYDROMETHANOPTERIN REDUCTASE"/>
    <property type="match status" value="1"/>
</dbReference>
<dbReference type="GO" id="GO:0016705">
    <property type="term" value="F:oxidoreductase activity, acting on paired donors, with incorporation or reduction of molecular oxygen"/>
    <property type="evidence" value="ECO:0007669"/>
    <property type="project" value="InterPro"/>
</dbReference>
<dbReference type="InterPro" id="IPR036661">
    <property type="entry name" value="Luciferase-like_sf"/>
</dbReference>
<dbReference type="Gene3D" id="3.20.20.30">
    <property type="entry name" value="Luciferase-like domain"/>
    <property type="match status" value="1"/>
</dbReference>
<accession>A0A937W4M0</accession>
<dbReference type="InterPro" id="IPR011251">
    <property type="entry name" value="Luciferase-like_dom"/>
</dbReference>
<feature type="domain" description="Luciferase-like" evidence="2">
    <location>
        <begin position="5"/>
        <end position="295"/>
    </location>
</feature>
<dbReference type="Pfam" id="PF00296">
    <property type="entry name" value="Bac_luciferase"/>
    <property type="match status" value="1"/>
</dbReference>
<dbReference type="AlphaFoldDB" id="A0A937W4M0"/>